<dbReference type="OrthoDB" id="1631118at2"/>
<reference evidence="1 2" key="2">
    <citation type="journal article" date="2008" name="Science">
        <title>Environmental genomics reveals a single-species ecosystem deep within Earth.</title>
        <authorList>
            <person name="Chivian D."/>
            <person name="Brodie E.L."/>
            <person name="Alm E.J."/>
            <person name="Culley D.E."/>
            <person name="Dehal P.S."/>
            <person name="Desantis T.Z."/>
            <person name="Gihring T.M."/>
            <person name="Lapidus A."/>
            <person name="Lin L.H."/>
            <person name="Lowry S.R."/>
            <person name="Moser D.P."/>
            <person name="Richardson P.M."/>
            <person name="Southam G."/>
            <person name="Wanger G."/>
            <person name="Pratt L.M."/>
            <person name="Andersen G.L."/>
            <person name="Hazen T.C."/>
            <person name="Brockman F.J."/>
            <person name="Arkin A.P."/>
            <person name="Onstott T.C."/>
        </authorList>
    </citation>
    <scope>NUCLEOTIDE SEQUENCE [LARGE SCALE GENOMIC DNA]</scope>
    <source>
        <strain evidence="1 2">MP104C</strain>
    </source>
</reference>
<dbReference type="RefSeq" id="WP_012301642.1">
    <property type="nucleotide sequence ID" value="NC_010424.1"/>
</dbReference>
<dbReference type="EMBL" id="CP000860">
    <property type="protein sequence ID" value="ACA59053.1"/>
    <property type="molecule type" value="Genomic_DNA"/>
</dbReference>
<keyword evidence="2" id="KW-1185">Reference proteome</keyword>
<protein>
    <recommendedName>
        <fullName evidence="3">Type I restriction enzyme R protein N-terminal domain-containing protein</fullName>
    </recommendedName>
</protein>
<name>B1I2A0_DESAP</name>
<dbReference type="KEGG" id="dau:Daud_0507"/>
<dbReference type="STRING" id="477974.Daud_0507"/>
<evidence type="ECO:0008006" key="3">
    <source>
        <dbReference type="Google" id="ProtNLM"/>
    </source>
</evidence>
<gene>
    <name evidence="1" type="ordered locus">Daud_0507</name>
</gene>
<dbReference type="Proteomes" id="UP000008544">
    <property type="component" value="Chromosome"/>
</dbReference>
<reference evidence="2" key="1">
    <citation type="submission" date="2007-10" db="EMBL/GenBank/DDBJ databases">
        <title>Complete sequence of chromosome of Desulforudis audaxviator MP104C.</title>
        <authorList>
            <person name="Copeland A."/>
            <person name="Lucas S."/>
            <person name="Lapidus A."/>
            <person name="Barry K."/>
            <person name="Glavina del Rio T."/>
            <person name="Dalin E."/>
            <person name="Tice H."/>
            <person name="Bruce D."/>
            <person name="Pitluck S."/>
            <person name="Lowry S.R."/>
            <person name="Larimer F."/>
            <person name="Land M.L."/>
            <person name="Hauser L."/>
            <person name="Kyrpides N."/>
            <person name="Ivanova N.N."/>
            <person name="Richardson P."/>
        </authorList>
    </citation>
    <scope>NUCLEOTIDE SEQUENCE [LARGE SCALE GENOMIC DNA]</scope>
    <source>
        <strain evidence="2">MP104C</strain>
    </source>
</reference>
<dbReference type="AlphaFoldDB" id="B1I2A0"/>
<accession>B1I2A0</accession>
<sequence>MAVVKPIPSVWQIAAGPATRPYADIFLRYGVGLIGPGDAGPWKPERDDIEFEGGFVRRFASEMEIGDVVLLRTGIATITAVGIVASEYLYLEQFDDVNGWDLQHARRIRWCALPQPYTFDSQVFGANPARCSRVRSEEVVEYALRFINSPPTQWQTAPLPDLPQEEPPLSDVPTVISEVVAQAQDLVPLYWDSGRFGDLPTEDELVGHFVLPLLRSLGWPPECIAVKWRYIDVAVFSALPRIAKNCQFVVEVKRLGAGVEGALKQAKGYLESFGTPRDVVVTDGIRYRLYSSQDSFAPVAYANLVRLKASAVRLFDYLKRR</sequence>
<proteinExistence type="predicted"/>
<evidence type="ECO:0000313" key="1">
    <source>
        <dbReference type="EMBL" id="ACA59053.1"/>
    </source>
</evidence>
<evidence type="ECO:0000313" key="2">
    <source>
        <dbReference type="Proteomes" id="UP000008544"/>
    </source>
</evidence>
<dbReference type="HOGENOM" id="CLU_715468_0_0_9"/>
<organism evidence="1 2">
    <name type="scientific">Desulforudis audaxviator (strain MP104C)</name>
    <dbReference type="NCBI Taxonomy" id="477974"/>
    <lineage>
        <taxon>Bacteria</taxon>
        <taxon>Bacillati</taxon>
        <taxon>Bacillota</taxon>
        <taxon>Clostridia</taxon>
        <taxon>Thermoanaerobacterales</taxon>
        <taxon>Candidatus Desulforudaceae</taxon>
        <taxon>Candidatus Desulforudis</taxon>
    </lineage>
</organism>
<dbReference type="eggNOG" id="ENOG5031TWH">
    <property type="taxonomic scope" value="Bacteria"/>
</dbReference>